<protein>
    <submittedName>
        <fullName evidence="3">RNA pseudouridine synthase</fullName>
    </submittedName>
</protein>
<organism evidence="3 4">
    <name type="scientific">Imperialibacter roseus</name>
    <dbReference type="NCBI Taxonomy" id="1324217"/>
    <lineage>
        <taxon>Bacteria</taxon>
        <taxon>Pseudomonadati</taxon>
        <taxon>Bacteroidota</taxon>
        <taxon>Cytophagia</taxon>
        <taxon>Cytophagales</taxon>
        <taxon>Flammeovirgaceae</taxon>
        <taxon>Imperialibacter</taxon>
    </lineage>
</organism>
<dbReference type="Pfam" id="PF00849">
    <property type="entry name" value="PseudoU_synth_2"/>
    <property type="match status" value="1"/>
</dbReference>
<dbReference type="RefSeq" id="WP_151996378.1">
    <property type="nucleotide sequence ID" value="NZ_CP136051.1"/>
</dbReference>
<dbReference type="PANTHER" id="PTHR21600:SF44">
    <property type="entry name" value="RIBOSOMAL LARGE SUBUNIT PSEUDOURIDINE SYNTHASE D"/>
    <property type="match status" value="1"/>
</dbReference>
<dbReference type="Gene3D" id="3.30.2350.10">
    <property type="entry name" value="Pseudouridine synthase"/>
    <property type="match status" value="1"/>
</dbReference>
<proteinExistence type="inferred from homology"/>
<dbReference type="InterPro" id="IPR050188">
    <property type="entry name" value="RluA_PseudoU_synthase"/>
</dbReference>
<dbReference type="PANTHER" id="PTHR21600">
    <property type="entry name" value="MITOCHONDRIAL RNA PSEUDOURIDINE SYNTHASE"/>
    <property type="match status" value="1"/>
</dbReference>
<evidence type="ECO:0000313" key="4">
    <source>
        <dbReference type="Proteomes" id="UP001302349"/>
    </source>
</evidence>
<gene>
    <name evidence="3" type="ORF">RT717_27705</name>
</gene>
<evidence type="ECO:0000259" key="2">
    <source>
        <dbReference type="Pfam" id="PF00849"/>
    </source>
</evidence>
<dbReference type="InterPro" id="IPR020103">
    <property type="entry name" value="PsdUridine_synth_cat_dom_sf"/>
</dbReference>
<dbReference type="CDD" id="cd02869">
    <property type="entry name" value="PseudoU_synth_RluA_like"/>
    <property type="match status" value="1"/>
</dbReference>
<dbReference type="EMBL" id="CP136051">
    <property type="protein sequence ID" value="WOK06858.1"/>
    <property type="molecule type" value="Genomic_DNA"/>
</dbReference>
<evidence type="ECO:0000256" key="1">
    <source>
        <dbReference type="ARBA" id="ARBA00010876"/>
    </source>
</evidence>
<reference evidence="3 4" key="1">
    <citation type="journal article" date="2023" name="Microbiol. Resour. Announc.">
        <title>Complete Genome Sequence of Imperialibacter roseus strain P4T.</title>
        <authorList>
            <person name="Tizabi D.R."/>
            <person name="Bachvaroff T."/>
            <person name="Hill R.T."/>
        </authorList>
    </citation>
    <scope>NUCLEOTIDE SEQUENCE [LARGE SCALE GENOMIC DNA]</scope>
    <source>
        <strain evidence="3 4">P4T</strain>
    </source>
</reference>
<dbReference type="InterPro" id="IPR006145">
    <property type="entry name" value="PsdUridine_synth_RsuA/RluA"/>
</dbReference>
<feature type="domain" description="Pseudouridine synthase RsuA/RluA-like" evidence="2">
    <location>
        <begin position="16"/>
        <end position="157"/>
    </location>
</feature>
<keyword evidence="4" id="KW-1185">Reference proteome</keyword>
<dbReference type="SUPFAM" id="SSF55120">
    <property type="entry name" value="Pseudouridine synthase"/>
    <property type="match status" value="1"/>
</dbReference>
<comment type="similarity">
    <text evidence="1">Belongs to the pseudouridine synthase RluA family.</text>
</comment>
<dbReference type="Proteomes" id="UP001302349">
    <property type="component" value="Chromosome"/>
</dbReference>
<sequence length="236" mass="26914">MKKEKFEDWILFENENYLLVNKPPFLSTLMDRQSERNVLDLARGYVTDAQVAHRLDKNTSGVIAIAKNPEAYRSLAIQFEKRKVYKIYHALTDGIHKFEDHKVAVPLLTTGKGEVKPSRKGKASETILNSIKAFSNHTLLSCKPLTGRMHQVRVHCAYAGAPIACDELYGGKWLYLSSLKRKFNIGKFEEEQPLIKRYALHAHELVFKDLDGKKVGAVAPYPKDFEVLIKQLEKNS</sequence>
<name>A0ABZ0IP96_9BACT</name>
<evidence type="ECO:0000313" key="3">
    <source>
        <dbReference type="EMBL" id="WOK06858.1"/>
    </source>
</evidence>
<accession>A0ABZ0IP96</accession>